<feature type="region of interest" description="Disordered" evidence="2">
    <location>
        <begin position="120"/>
        <end position="148"/>
    </location>
</feature>
<proteinExistence type="evidence at protein level"/>
<protein>
    <submittedName>
        <fullName evidence="3">Calcium/calmodulin dependent protein kinase IV</fullName>
    </submittedName>
</protein>
<evidence type="ECO:0000256" key="1">
    <source>
        <dbReference type="PROSITE-ProRule" id="PRU10141"/>
    </source>
</evidence>
<organism evidence="3 4">
    <name type="scientific">Sus scrofa</name>
    <name type="common">Pig</name>
    <dbReference type="NCBI Taxonomy" id="9823"/>
    <lineage>
        <taxon>Eukaryota</taxon>
        <taxon>Metazoa</taxon>
        <taxon>Chordata</taxon>
        <taxon>Craniata</taxon>
        <taxon>Vertebrata</taxon>
        <taxon>Euteleostomi</taxon>
        <taxon>Mammalia</taxon>
        <taxon>Eutheria</taxon>
        <taxon>Laurasiatheria</taxon>
        <taxon>Artiodactyla</taxon>
        <taxon>Suina</taxon>
        <taxon>Suidae</taxon>
        <taxon>Sus</taxon>
    </lineage>
</organism>
<reference evidence="3" key="3">
    <citation type="submission" date="2025-08" db="UniProtKB">
        <authorList>
            <consortium name="Ensembl"/>
        </authorList>
    </citation>
    <scope>IDENTIFICATION</scope>
</reference>
<reference evidence="3" key="2">
    <citation type="journal article" date="2020" name="Gigascience">
        <title>An improved pig reference genome sequence to enable pig genetics and genomics research.</title>
        <authorList>
            <person name="Warr A."/>
            <person name="Affara N."/>
            <person name="Aken B."/>
            <person name="Beiki H."/>
            <person name="Bickhart D.M."/>
            <person name="Billis K."/>
            <person name="Chow W."/>
            <person name="Eory L."/>
            <person name="Finlayson H.A."/>
            <person name="Flicek P."/>
            <person name="Giron C.G."/>
            <person name="Griffin D.K."/>
            <person name="Hall R."/>
            <person name="Hannum G."/>
            <person name="Hourlier T."/>
            <person name="Howe K."/>
            <person name="Hume D.A."/>
            <person name="Izuogu O."/>
            <person name="Kim K."/>
            <person name="Koren S."/>
            <person name="Liu H."/>
            <person name="Manchanda N."/>
            <person name="Martin F.J."/>
            <person name="Nonneman D.J."/>
            <person name="O'Connor R.E."/>
            <person name="Phillippy A.M."/>
            <person name="Rohrer G.A."/>
            <person name="Rosen B.D."/>
            <person name="Rund L.A."/>
            <person name="Sargent C.A."/>
            <person name="Schook L.B."/>
            <person name="Schroeder S.G."/>
            <person name="Schwartz A.S."/>
            <person name="Skinner B.M."/>
            <person name="Talbot R."/>
            <person name="Tseng E."/>
            <person name="Tuggle C.K."/>
            <person name="Watson M."/>
            <person name="Smith T.P.L."/>
            <person name="Archibald A.L."/>
        </authorList>
    </citation>
    <scope>NUCLEOTIDE SEQUENCE [LARGE SCALE GENOMIC DNA]</scope>
    <source>
        <strain evidence="3">Duroc</strain>
    </source>
</reference>
<keyword evidence="6" id="KW-1267">Proteomics identification</keyword>
<keyword evidence="1" id="KW-0547">Nucleotide-binding</keyword>
<dbReference type="Gene3D" id="3.30.200.20">
    <property type="entry name" value="Phosphorylase Kinase, domain 1"/>
    <property type="match status" value="1"/>
</dbReference>
<dbReference type="Proteomes" id="UP000008227">
    <property type="component" value="Chromosome 2"/>
</dbReference>
<dbReference type="PROSITE" id="PS00107">
    <property type="entry name" value="PROTEIN_KINASE_ATP"/>
    <property type="match status" value="1"/>
</dbReference>
<reference evidence="3" key="4">
    <citation type="submission" date="2025-09" db="UniProtKB">
        <authorList>
            <consortium name="Ensembl"/>
        </authorList>
    </citation>
    <scope>IDENTIFICATION</scope>
</reference>
<evidence type="ECO:0000256" key="2">
    <source>
        <dbReference type="SAM" id="MobiDB-lite"/>
    </source>
</evidence>
<dbReference type="Bgee" id="ENSSSCG00000037019">
    <property type="expression patterns" value="Expressed in prefrontal cortex and 30 other cell types or tissues"/>
</dbReference>
<dbReference type="GeneTree" id="ENSGT00940000160006"/>
<keyword evidence="1" id="KW-0067">ATP-binding</keyword>
<evidence type="ECO:0007829" key="6">
    <source>
        <dbReference type="PeptideAtlas" id="A0A287AY42"/>
    </source>
</evidence>
<dbReference type="InterPro" id="IPR011009">
    <property type="entry name" value="Kinase-like_dom_sf"/>
</dbReference>
<accession>A0A287AY42</accession>
<dbReference type="AlphaFoldDB" id="A0A287AY42"/>
<dbReference type="Ensembl" id="ENSSSCT00000062931.3">
    <property type="protein sequence ID" value="ENSSSCP00000049064.3"/>
    <property type="gene ID" value="ENSSSCG00000037019.3"/>
</dbReference>
<dbReference type="ExpressionAtlas" id="A0A287AY42">
    <property type="expression patterns" value="baseline and differential"/>
</dbReference>
<reference evidence="4" key="1">
    <citation type="submission" date="2009-11" db="EMBL/GenBank/DDBJ databases">
        <authorList>
            <consortium name="Porcine genome sequencing project"/>
        </authorList>
    </citation>
    <scope>NUCLEOTIDE SEQUENCE [LARGE SCALE GENOMIC DNA]</scope>
    <source>
        <strain evidence="4">Duroc</strain>
    </source>
</reference>
<dbReference type="GO" id="GO:0005524">
    <property type="term" value="F:ATP binding"/>
    <property type="evidence" value="ECO:0007669"/>
    <property type="project" value="UniProtKB-UniRule"/>
</dbReference>
<sequence>MLKVTVPSCSASSCSSVTASVAPVTGSLIPDYWIDGSNRDALSDFFEVESELGRGATSIVYRCKQKGTQKPYALKHPWVTGKAANFVHMDTAQKKLQEFNARRKLKAAVKAVVASSRLGSASSSHGSIQESQKASQEPSPTQDGSEDVKALPEGEEIHGYGAQVAVEGAEAELMKVQVVEEVKEADISATEATEMVSEALEDGIKEADLEIEEGLVEEKLKTVEEAAAPKEGQENPALEFGAQQNDVILPEY</sequence>
<dbReference type="InterPro" id="IPR017441">
    <property type="entry name" value="Protein_kinase_ATP_BS"/>
</dbReference>
<evidence type="ECO:0000313" key="4">
    <source>
        <dbReference type="Proteomes" id="UP000008227"/>
    </source>
</evidence>
<gene>
    <name evidence="3 5" type="primary">CAMK4</name>
</gene>
<feature type="compositionally biased region" description="Polar residues" evidence="2">
    <location>
        <begin position="132"/>
        <end position="143"/>
    </location>
</feature>
<feature type="compositionally biased region" description="Low complexity" evidence="2">
    <location>
        <begin position="120"/>
        <end position="131"/>
    </location>
</feature>
<evidence type="ECO:0000313" key="3">
    <source>
        <dbReference type="Ensembl" id="ENSSSCP00000049064.3"/>
    </source>
</evidence>
<feature type="region of interest" description="Disordered" evidence="2">
    <location>
        <begin position="228"/>
        <end position="252"/>
    </location>
</feature>
<name>A0A287AY42_PIG</name>
<dbReference type="VGNC" id="VGNC:99602">
    <property type="gene designation" value="CAMK4"/>
</dbReference>
<keyword evidence="4" id="KW-1185">Reference proteome</keyword>
<dbReference type="SUPFAM" id="SSF56112">
    <property type="entry name" value="Protein kinase-like (PK-like)"/>
    <property type="match status" value="1"/>
</dbReference>
<feature type="binding site" evidence="1">
    <location>
        <position position="75"/>
    </location>
    <ligand>
        <name>ATP</name>
        <dbReference type="ChEBI" id="CHEBI:30616"/>
    </ligand>
</feature>
<evidence type="ECO:0000313" key="5">
    <source>
        <dbReference type="VGNC" id="VGNC:99602"/>
    </source>
</evidence>